<keyword evidence="4" id="KW-0812">Transmembrane</keyword>
<dbReference type="PANTHER" id="PTHR21137">
    <property type="entry name" value="ODORANT RECEPTOR"/>
    <property type="match status" value="1"/>
</dbReference>
<evidence type="ECO:0000256" key="6">
    <source>
        <dbReference type="ARBA" id="ARBA00022989"/>
    </source>
</evidence>
<reference evidence="10" key="1">
    <citation type="submission" date="2022-03" db="EMBL/GenBank/DDBJ databases">
        <authorList>
            <person name="Sayadi A."/>
        </authorList>
    </citation>
    <scope>NUCLEOTIDE SEQUENCE</scope>
</reference>
<evidence type="ECO:0000313" key="11">
    <source>
        <dbReference type="Proteomes" id="UP001152888"/>
    </source>
</evidence>
<dbReference type="OrthoDB" id="6614360at2759"/>
<name>A0A9P0P119_ACAOB</name>
<keyword evidence="9" id="KW-0807">Transducer</keyword>
<evidence type="ECO:0000256" key="4">
    <source>
        <dbReference type="ARBA" id="ARBA00022692"/>
    </source>
</evidence>
<gene>
    <name evidence="10" type="ORF">ACAOBT_LOCUS4760</name>
</gene>
<evidence type="ECO:0000256" key="2">
    <source>
        <dbReference type="ARBA" id="ARBA00022475"/>
    </source>
</evidence>
<dbReference type="Proteomes" id="UP001152888">
    <property type="component" value="Unassembled WGS sequence"/>
</dbReference>
<sequence>MVIFIGNIVSNICIYLYHFTIMNSINFTIIRDLDVVAMTLIEFFGAFCIPAQYCINQVEEIRNAAYFSKWYEYPQYGRHILMIITRDQLGTTMNAGGFIRVNLETAVNVMKLAGSYYMFLKNFTED</sequence>
<evidence type="ECO:0000313" key="10">
    <source>
        <dbReference type="EMBL" id="CAH1962622.1"/>
    </source>
</evidence>
<keyword evidence="2" id="KW-1003">Cell membrane</keyword>
<comment type="caution">
    <text evidence="10">The sequence shown here is derived from an EMBL/GenBank/DDBJ whole genome shotgun (WGS) entry which is preliminary data.</text>
</comment>
<keyword evidence="8" id="KW-0675">Receptor</keyword>
<keyword evidence="6" id="KW-1133">Transmembrane helix</keyword>
<dbReference type="GO" id="GO:0007165">
    <property type="term" value="P:signal transduction"/>
    <property type="evidence" value="ECO:0007669"/>
    <property type="project" value="UniProtKB-KW"/>
</dbReference>
<dbReference type="InterPro" id="IPR004117">
    <property type="entry name" value="7tm6_olfct_rcpt"/>
</dbReference>
<evidence type="ECO:0000256" key="8">
    <source>
        <dbReference type="ARBA" id="ARBA00023170"/>
    </source>
</evidence>
<evidence type="ECO:0000256" key="9">
    <source>
        <dbReference type="ARBA" id="ARBA00023224"/>
    </source>
</evidence>
<evidence type="ECO:0000256" key="5">
    <source>
        <dbReference type="ARBA" id="ARBA00022725"/>
    </source>
</evidence>
<dbReference type="PANTHER" id="PTHR21137:SF35">
    <property type="entry name" value="ODORANT RECEPTOR 19A-RELATED"/>
    <property type="match status" value="1"/>
</dbReference>
<organism evidence="10 11">
    <name type="scientific">Acanthoscelides obtectus</name>
    <name type="common">Bean weevil</name>
    <name type="synonym">Bruchus obtectus</name>
    <dbReference type="NCBI Taxonomy" id="200917"/>
    <lineage>
        <taxon>Eukaryota</taxon>
        <taxon>Metazoa</taxon>
        <taxon>Ecdysozoa</taxon>
        <taxon>Arthropoda</taxon>
        <taxon>Hexapoda</taxon>
        <taxon>Insecta</taxon>
        <taxon>Pterygota</taxon>
        <taxon>Neoptera</taxon>
        <taxon>Endopterygota</taxon>
        <taxon>Coleoptera</taxon>
        <taxon>Polyphaga</taxon>
        <taxon>Cucujiformia</taxon>
        <taxon>Chrysomeloidea</taxon>
        <taxon>Chrysomelidae</taxon>
        <taxon>Bruchinae</taxon>
        <taxon>Bruchini</taxon>
        <taxon>Acanthoscelides</taxon>
    </lineage>
</organism>
<dbReference type="EMBL" id="CAKOFQ010006702">
    <property type="protein sequence ID" value="CAH1962622.1"/>
    <property type="molecule type" value="Genomic_DNA"/>
</dbReference>
<evidence type="ECO:0000256" key="1">
    <source>
        <dbReference type="ARBA" id="ARBA00004651"/>
    </source>
</evidence>
<comment type="subcellular location">
    <subcellularLocation>
        <location evidence="1">Cell membrane</location>
        <topology evidence="1">Multi-pass membrane protein</topology>
    </subcellularLocation>
</comment>
<keyword evidence="7" id="KW-0472">Membrane</keyword>
<dbReference type="AlphaFoldDB" id="A0A9P0P119"/>
<dbReference type="GO" id="GO:0004984">
    <property type="term" value="F:olfactory receptor activity"/>
    <property type="evidence" value="ECO:0007669"/>
    <property type="project" value="InterPro"/>
</dbReference>
<dbReference type="GO" id="GO:0005549">
    <property type="term" value="F:odorant binding"/>
    <property type="evidence" value="ECO:0007669"/>
    <property type="project" value="InterPro"/>
</dbReference>
<dbReference type="Pfam" id="PF02949">
    <property type="entry name" value="7tm_6"/>
    <property type="match status" value="1"/>
</dbReference>
<protein>
    <submittedName>
        <fullName evidence="10">Uncharacterized protein</fullName>
    </submittedName>
</protein>
<proteinExistence type="predicted"/>
<keyword evidence="11" id="KW-1185">Reference proteome</keyword>
<dbReference type="GO" id="GO:0005886">
    <property type="term" value="C:plasma membrane"/>
    <property type="evidence" value="ECO:0007669"/>
    <property type="project" value="UniProtKB-SubCell"/>
</dbReference>
<evidence type="ECO:0000256" key="3">
    <source>
        <dbReference type="ARBA" id="ARBA00022606"/>
    </source>
</evidence>
<keyword evidence="5" id="KW-0552">Olfaction</keyword>
<keyword evidence="3" id="KW-0716">Sensory transduction</keyword>
<accession>A0A9P0P119</accession>
<evidence type="ECO:0000256" key="7">
    <source>
        <dbReference type="ARBA" id="ARBA00023136"/>
    </source>
</evidence>